<feature type="region of interest" description="Disordered" evidence="1">
    <location>
        <begin position="1"/>
        <end position="62"/>
    </location>
</feature>
<dbReference type="InterPro" id="IPR036388">
    <property type="entry name" value="WH-like_DNA-bd_sf"/>
</dbReference>
<reference evidence="3 4" key="1">
    <citation type="submission" date="2018-12" db="EMBL/GenBank/DDBJ databases">
        <authorList>
            <person name="Yang Y."/>
        </authorList>
    </citation>
    <scope>NUCLEOTIDE SEQUENCE [LARGE SCALE GENOMIC DNA]</scope>
    <source>
        <strain evidence="3 4">L-25-5w-1</strain>
    </source>
</reference>
<organism evidence="3 4">
    <name type="scientific">Azospirillum griseum</name>
    <dbReference type="NCBI Taxonomy" id="2496639"/>
    <lineage>
        <taxon>Bacteria</taxon>
        <taxon>Pseudomonadati</taxon>
        <taxon>Pseudomonadota</taxon>
        <taxon>Alphaproteobacteria</taxon>
        <taxon>Rhodospirillales</taxon>
        <taxon>Azospirillaceae</taxon>
        <taxon>Azospirillum</taxon>
    </lineage>
</organism>
<feature type="compositionally biased region" description="Gly residues" evidence="1">
    <location>
        <begin position="37"/>
        <end position="58"/>
    </location>
</feature>
<dbReference type="PANTHER" id="PTHR43252">
    <property type="entry name" value="TRANSCRIPTIONAL REGULATOR YQJI"/>
    <property type="match status" value="1"/>
</dbReference>
<dbReference type="SUPFAM" id="SSF46785">
    <property type="entry name" value="Winged helix' DNA-binding domain"/>
    <property type="match status" value="1"/>
</dbReference>
<protein>
    <submittedName>
        <fullName evidence="3">PadR family transcriptional regulator</fullName>
    </submittedName>
</protein>
<dbReference type="OrthoDB" id="9814826at2"/>
<evidence type="ECO:0000256" key="1">
    <source>
        <dbReference type="SAM" id="MobiDB-lite"/>
    </source>
</evidence>
<evidence type="ECO:0000313" key="3">
    <source>
        <dbReference type="EMBL" id="RTR17197.1"/>
    </source>
</evidence>
<accession>A0A431VDM9</accession>
<sequence>MLRHMFSACGRRFSRPESEDDDGRGFGRGRHGHRGGRGGFGGPGGGPGGWGPDGFGGPERGERRVFGQGDLRLVLLWLIEEKPRSGYDLIKSIEEMVNGAYSPSPGVIYPTLTLLEEQGHIRVAATEGNKKLYELTTEGGDALKASATAVAAIRERIDHARARHRGERAPQIVRAVQNFKLALSLRLSRGDLTPEQTDAIAAAIDAAALAVERS</sequence>
<gene>
    <name evidence="3" type="ORF">EJ903_18430</name>
</gene>
<dbReference type="EMBL" id="RXMA01000020">
    <property type="protein sequence ID" value="RTR17197.1"/>
    <property type="molecule type" value="Genomic_DNA"/>
</dbReference>
<dbReference type="Pfam" id="PF03551">
    <property type="entry name" value="PadR"/>
    <property type="match status" value="1"/>
</dbReference>
<dbReference type="InterPro" id="IPR005149">
    <property type="entry name" value="Tscrpt_reg_PadR_N"/>
</dbReference>
<dbReference type="Proteomes" id="UP000277007">
    <property type="component" value="Unassembled WGS sequence"/>
</dbReference>
<dbReference type="AlphaFoldDB" id="A0A431VDM9"/>
<feature type="compositionally biased region" description="Basic residues" evidence="1">
    <location>
        <begin position="27"/>
        <end position="36"/>
    </location>
</feature>
<dbReference type="RefSeq" id="WP_126618180.1">
    <property type="nucleotide sequence ID" value="NZ_JBHUCY010000056.1"/>
</dbReference>
<evidence type="ECO:0000259" key="2">
    <source>
        <dbReference type="Pfam" id="PF03551"/>
    </source>
</evidence>
<comment type="caution">
    <text evidence="3">The sequence shown here is derived from an EMBL/GenBank/DDBJ whole genome shotgun (WGS) entry which is preliminary data.</text>
</comment>
<feature type="domain" description="Transcription regulator PadR N-terminal" evidence="2">
    <location>
        <begin position="75"/>
        <end position="144"/>
    </location>
</feature>
<evidence type="ECO:0000313" key="4">
    <source>
        <dbReference type="Proteomes" id="UP000277007"/>
    </source>
</evidence>
<keyword evidence="4" id="KW-1185">Reference proteome</keyword>
<dbReference type="Gene3D" id="1.10.10.10">
    <property type="entry name" value="Winged helix-like DNA-binding domain superfamily/Winged helix DNA-binding domain"/>
    <property type="match status" value="1"/>
</dbReference>
<name>A0A431VDM9_9PROT</name>
<dbReference type="InterPro" id="IPR036390">
    <property type="entry name" value="WH_DNA-bd_sf"/>
</dbReference>
<proteinExistence type="predicted"/>
<dbReference type="PANTHER" id="PTHR43252:SF7">
    <property type="entry name" value="TRANSCRIPTIONAL REGULATOR YQJI"/>
    <property type="match status" value="1"/>
</dbReference>